<evidence type="ECO:0000313" key="2">
    <source>
        <dbReference type="Proteomes" id="UP000658131"/>
    </source>
</evidence>
<keyword evidence="2" id="KW-1185">Reference proteome</keyword>
<sequence length="186" mass="21700">MDEKIYDWFCADINSPQAGWKRRILVKRSISDLTKLRVYACCCPEDTPLTELVRVAAIHWTVEMCFSESKGDVGLDHYEVRGYNGWYKHITMAMCAHTLLSVLKAHEQDISYLVQIATPASGSLTAFKRARFTVTISKTELRKLIWRLLGIASHTWDFLPHWLNWRLRHQAVAMACYYRKHRVLQL</sequence>
<dbReference type="RefSeq" id="WP_262400211.1">
    <property type="nucleotide sequence ID" value="NZ_JACRTB010000014.1"/>
</dbReference>
<organism evidence="1 2">
    <name type="scientific">Yanshouia hominis</name>
    <dbReference type="NCBI Taxonomy" id="2763673"/>
    <lineage>
        <taxon>Bacteria</taxon>
        <taxon>Bacillati</taxon>
        <taxon>Bacillota</taxon>
        <taxon>Clostridia</taxon>
        <taxon>Eubacteriales</taxon>
        <taxon>Oscillospiraceae</taxon>
        <taxon>Yanshouia</taxon>
    </lineage>
</organism>
<evidence type="ECO:0000313" key="1">
    <source>
        <dbReference type="EMBL" id="MBC8576708.1"/>
    </source>
</evidence>
<name>A0ABR7NJX0_9FIRM</name>
<reference evidence="1 2" key="1">
    <citation type="submission" date="2020-08" db="EMBL/GenBank/DDBJ databases">
        <title>Genome public.</title>
        <authorList>
            <person name="Liu C."/>
            <person name="Sun Q."/>
        </authorList>
    </citation>
    <scope>NUCLEOTIDE SEQUENCE [LARGE SCALE GENOMIC DNA]</scope>
    <source>
        <strain evidence="1 2">BX1</strain>
    </source>
</reference>
<proteinExistence type="predicted"/>
<dbReference type="SUPFAM" id="SSF53098">
    <property type="entry name" value="Ribonuclease H-like"/>
    <property type="match status" value="1"/>
</dbReference>
<dbReference type="EMBL" id="JACRTB010000014">
    <property type="protein sequence ID" value="MBC8576708.1"/>
    <property type="molecule type" value="Genomic_DNA"/>
</dbReference>
<accession>A0ABR7NJX0</accession>
<protein>
    <recommendedName>
        <fullName evidence="3">Transposase</fullName>
    </recommendedName>
</protein>
<dbReference type="Proteomes" id="UP000658131">
    <property type="component" value="Unassembled WGS sequence"/>
</dbReference>
<comment type="caution">
    <text evidence="1">The sequence shown here is derived from an EMBL/GenBank/DDBJ whole genome shotgun (WGS) entry which is preliminary data.</text>
</comment>
<evidence type="ECO:0008006" key="3">
    <source>
        <dbReference type="Google" id="ProtNLM"/>
    </source>
</evidence>
<dbReference type="InterPro" id="IPR012337">
    <property type="entry name" value="RNaseH-like_sf"/>
</dbReference>
<gene>
    <name evidence="1" type="ORF">H8717_09865</name>
</gene>